<protein>
    <submittedName>
        <fullName evidence="1">Uncharacterized protein</fullName>
    </submittedName>
</protein>
<accession>D1PDE7</accession>
<reference evidence="1" key="1">
    <citation type="submission" date="2009-11" db="EMBL/GenBank/DDBJ databases">
        <authorList>
            <person name="Weinstock G."/>
            <person name="Sodergren E."/>
            <person name="Clifton S."/>
            <person name="Fulton L."/>
            <person name="Fulton B."/>
            <person name="Courtney L."/>
            <person name="Fronick C."/>
            <person name="Harrison M."/>
            <person name="Strong C."/>
            <person name="Farmer C."/>
            <person name="Delahaunty K."/>
            <person name="Markovic C."/>
            <person name="Hall O."/>
            <person name="Minx P."/>
            <person name="Tomlinson C."/>
            <person name="Mitreva M."/>
            <person name="Nelson J."/>
            <person name="Hou S."/>
            <person name="Wollam A."/>
            <person name="Pepin K.H."/>
            <person name="Johnson M."/>
            <person name="Bhonagiri V."/>
            <person name="Nash W.E."/>
            <person name="Warren W."/>
            <person name="Chinwalla A."/>
            <person name="Mardis E.R."/>
            <person name="Wilson R.K."/>
        </authorList>
    </citation>
    <scope>NUCLEOTIDE SEQUENCE [LARGE SCALE GENOMIC DNA]</scope>
    <source>
        <strain evidence="1">DSM 18205</strain>
    </source>
</reference>
<proteinExistence type="predicted"/>
<sequence length="46" mass="5284">MPGEIKEQTDLEGGEYNFSNHRHALADSENLYNQGIGDIKNQLIWH</sequence>
<dbReference type="EMBL" id="ACBX02000016">
    <property type="protein sequence ID" value="EFB35103.1"/>
    <property type="molecule type" value="Genomic_DNA"/>
</dbReference>
<gene>
    <name evidence="1" type="ORF">PREVCOP_05237</name>
</gene>
<keyword evidence="2" id="KW-1185">Reference proteome</keyword>
<dbReference type="AlphaFoldDB" id="D1PDE7"/>
<evidence type="ECO:0000313" key="1">
    <source>
        <dbReference type="EMBL" id="EFB35103.1"/>
    </source>
</evidence>
<comment type="caution">
    <text evidence="1">The sequence shown here is derived from an EMBL/GenBank/DDBJ whole genome shotgun (WGS) entry which is preliminary data.</text>
</comment>
<dbReference type="Proteomes" id="UP000004477">
    <property type="component" value="Unassembled WGS sequence"/>
</dbReference>
<evidence type="ECO:0000313" key="2">
    <source>
        <dbReference type="Proteomes" id="UP000004477"/>
    </source>
</evidence>
<dbReference type="PaxDb" id="537011-PREVCOP_05237"/>
<dbReference type="HOGENOM" id="CLU_3187287_0_0_10"/>
<dbReference type="STRING" id="537011.PREVCOP_05237"/>
<name>D1PDE7_9BACT</name>
<organism evidence="1 2">
    <name type="scientific">Segatella copri DSM 18205</name>
    <dbReference type="NCBI Taxonomy" id="537011"/>
    <lineage>
        <taxon>Bacteria</taxon>
        <taxon>Pseudomonadati</taxon>
        <taxon>Bacteroidota</taxon>
        <taxon>Bacteroidia</taxon>
        <taxon>Bacteroidales</taxon>
        <taxon>Prevotellaceae</taxon>
        <taxon>Segatella</taxon>
    </lineage>
</organism>